<name>E1QJV6_DESB2</name>
<evidence type="ECO:0000259" key="1">
    <source>
        <dbReference type="Pfam" id="PF01575"/>
    </source>
</evidence>
<dbReference type="SUPFAM" id="SSF54637">
    <property type="entry name" value="Thioesterase/thiol ester dehydrase-isomerase"/>
    <property type="match status" value="2"/>
</dbReference>
<reference evidence="3 4" key="1">
    <citation type="journal article" date="2010" name="Stand. Genomic Sci.">
        <title>Complete genome sequence of Desulfarculus baarsii type strain (2st14).</title>
        <authorList>
            <person name="Sun H."/>
            <person name="Spring S."/>
            <person name="Lapidus A."/>
            <person name="Davenport K."/>
            <person name="Del Rio T.G."/>
            <person name="Tice H."/>
            <person name="Nolan M."/>
            <person name="Copeland A."/>
            <person name="Cheng J.F."/>
            <person name="Lucas S."/>
            <person name="Tapia R."/>
            <person name="Goodwin L."/>
            <person name="Pitluck S."/>
            <person name="Ivanova N."/>
            <person name="Pagani I."/>
            <person name="Mavromatis K."/>
            <person name="Ovchinnikova G."/>
            <person name="Pati A."/>
            <person name="Chen A."/>
            <person name="Palaniappan K."/>
            <person name="Hauser L."/>
            <person name="Chang Y.J."/>
            <person name="Jeffries C.D."/>
            <person name="Detter J.C."/>
            <person name="Han C."/>
            <person name="Rohde M."/>
            <person name="Brambilla E."/>
            <person name="Goker M."/>
            <person name="Woyke T."/>
            <person name="Bristow J."/>
            <person name="Eisen J.A."/>
            <person name="Markowitz V."/>
            <person name="Hugenholtz P."/>
            <person name="Kyrpides N.C."/>
            <person name="Klenk H.P."/>
            <person name="Land M."/>
        </authorList>
    </citation>
    <scope>NUCLEOTIDE SEQUENCE [LARGE SCALE GENOMIC DNA]</scope>
    <source>
        <strain evidence="4">ATCC 33931 / DSM 2075 / LMG 7858 / VKM B-1802 / 2st14</strain>
    </source>
</reference>
<dbReference type="GO" id="GO:0006635">
    <property type="term" value="P:fatty acid beta-oxidation"/>
    <property type="evidence" value="ECO:0007669"/>
    <property type="project" value="TreeGrafter"/>
</dbReference>
<dbReference type="STRING" id="644282.Deba_2489"/>
<accession>E1QJV6</accession>
<dbReference type="GO" id="GO:0004300">
    <property type="term" value="F:enoyl-CoA hydratase activity"/>
    <property type="evidence" value="ECO:0007669"/>
    <property type="project" value="TreeGrafter"/>
</dbReference>
<proteinExistence type="predicted"/>
<dbReference type="RefSeq" id="WP_013259288.1">
    <property type="nucleotide sequence ID" value="NC_014365.1"/>
</dbReference>
<dbReference type="InterPro" id="IPR029069">
    <property type="entry name" value="HotDog_dom_sf"/>
</dbReference>
<dbReference type="Pfam" id="PF13452">
    <property type="entry name" value="FAS1_DH_region"/>
    <property type="match status" value="1"/>
</dbReference>
<dbReference type="GO" id="GO:0044594">
    <property type="term" value="F:17-beta-hydroxysteroid dehydrogenase (NAD+) activity"/>
    <property type="evidence" value="ECO:0007669"/>
    <property type="project" value="TreeGrafter"/>
</dbReference>
<dbReference type="InterPro" id="IPR002539">
    <property type="entry name" value="MaoC-like_dom"/>
</dbReference>
<dbReference type="eggNOG" id="COG2030">
    <property type="taxonomic scope" value="Bacteria"/>
</dbReference>
<evidence type="ECO:0000313" key="3">
    <source>
        <dbReference type="EMBL" id="ADK85849.1"/>
    </source>
</evidence>
<evidence type="ECO:0000259" key="2">
    <source>
        <dbReference type="Pfam" id="PF13452"/>
    </source>
</evidence>
<feature type="domain" description="FAS1-like dehydratase" evidence="2">
    <location>
        <begin position="7"/>
        <end position="133"/>
    </location>
</feature>
<protein>
    <submittedName>
        <fullName evidence="3">MaoC domain protein dehydratase</fullName>
    </submittedName>
</protein>
<dbReference type="OrthoDB" id="5415111at2"/>
<dbReference type="Proteomes" id="UP000009047">
    <property type="component" value="Chromosome"/>
</dbReference>
<keyword evidence="4" id="KW-1185">Reference proteome</keyword>
<dbReference type="EMBL" id="CP002085">
    <property type="protein sequence ID" value="ADK85849.1"/>
    <property type="molecule type" value="Genomic_DNA"/>
</dbReference>
<organism evidence="3 4">
    <name type="scientific">Desulfarculus baarsii (strain ATCC 33931 / DSM 2075 / LMG 7858 / VKM B-1802 / 2st14)</name>
    <dbReference type="NCBI Taxonomy" id="644282"/>
    <lineage>
        <taxon>Bacteria</taxon>
        <taxon>Pseudomonadati</taxon>
        <taxon>Thermodesulfobacteriota</taxon>
        <taxon>Desulfarculia</taxon>
        <taxon>Desulfarculales</taxon>
        <taxon>Desulfarculaceae</taxon>
        <taxon>Desulfarculus</taxon>
    </lineage>
</organism>
<dbReference type="KEGG" id="dbr:Deba_2489"/>
<dbReference type="Pfam" id="PF01575">
    <property type="entry name" value="MaoC_dehydratas"/>
    <property type="match status" value="1"/>
</dbReference>
<dbReference type="AlphaFoldDB" id="E1QJV6"/>
<gene>
    <name evidence="3" type="ordered locus">Deba_2489</name>
</gene>
<dbReference type="CDD" id="cd03441">
    <property type="entry name" value="R_hydratase_like"/>
    <property type="match status" value="1"/>
</dbReference>
<dbReference type="Gene3D" id="3.10.129.10">
    <property type="entry name" value="Hotdog Thioesterase"/>
    <property type="match status" value="1"/>
</dbReference>
<dbReference type="GO" id="GO:0003857">
    <property type="term" value="F:(3S)-3-hydroxyacyl-CoA dehydrogenase (NAD+) activity"/>
    <property type="evidence" value="ECO:0007669"/>
    <property type="project" value="TreeGrafter"/>
</dbReference>
<dbReference type="InterPro" id="IPR039569">
    <property type="entry name" value="FAS1-like_DH_region"/>
</dbReference>
<dbReference type="PANTHER" id="PTHR13078:SF56">
    <property type="entry name" value="PEROXISOMAL MULTIFUNCTIONAL ENZYME TYPE 2"/>
    <property type="match status" value="1"/>
</dbReference>
<evidence type="ECO:0000313" key="4">
    <source>
        <dbReference type="Proteomes" id="UP000009047"/>
    </source>
</evidence>
<sequence length="293" mass="32027">MEVSGKIVGSELAPLRHELSWRRMMNYAAAVEDFNPLYFDDERPDGVIAPPMLAVALTWPIMERISHHLAGVDIDPAVVQTQVHHTEHLRFYRPMRDGDQIVITGRVAAVLPHRAGARLVLRLEARGHDGELVFVEHIGGLLRGVGCQDGPAGQDDLPQTPAAPEAGAQPLWRAEIAIDALRAHVYDGCTGIHFPIHTSPRFARLVGLPGVILQGTATLAYAARELINRQAAGQAQRLESLSCRFVGMTRPGRAITARLLARRADAAGDDLFFDVLDADGQTIIRDGHARLRP</sequence>
<dbReference type="HOGENOM" id="CLU_083010_0_0_7"/>
<feature type="domain" description="MaoC-like" evidence="1">
    <location>
        <begin position="165"/>
        <end position="259"/>
    </location>
</feature>
<dbReference type="PANTHER" id="PTHR13078">
    <property type="entry name" value="PEROXISOMAL MULTIFUNCTIONAL ENZYME TYPE 2-RELATED"/>
    <property type="match status" value="1"/>
</dbReference>